<comment type="caution">
    <text evidence="1">The sequence shown here is derived from an EMBL/GenBank/DDBJ whole genome shotgun (WGS) entry which is preliminary data.</text>
</comment>
<evidence type="ECO:0000313" key="1">
    <source>
        <dbReference type="EMBL" id="KAF5309212.1"/>
    </source>
</evidence>
<keyword evidence="2" id="KW-1185">Reference proteome</keyword>
<gene>
    <name evidence="1" type="ORF">D9619_012790</name>
</gene>
<dbReference type="EMBL" id="JAACJJ010000060">
    <property type="protein sequence ID" value="KAF5309212.1"/>
    <property type="molecule type" value="Genomic_DNA"/>
</dbReference>
<organism evidence="1 2">
    <name type="scientific">Psilocybe cf. subviscida</name>
    <dbReference type="NCBI Taxonomy" id="2480587"/>
    <lineage>
        <taxon>Eukaryota</taxon>
        <taxon>Fungi</taxon>
        <taxon>Dikarya</taxon>
        <taxon>Basidiomycota</taxon>
        <taxon>Agaricomycotina</taxon>
        <taxon>Agaricomycetes</taxon>
        <taxon>Agaricomycetidae</taxon>
        <taxon>Agaricales</taxon>
        <taxon>Agaricineae</taxon>
        <taxon>Strophariaceae</taxon>
        <taxon>Psilocybe</taxon>
    </lineage>
</organism>
<reference evidence="1 2" key="1">
    <citation type="journal article" date="2020" name="ISME J.">
        <title>Uncovering the hidden diversity of litter-decomposition mechanisms in mushroom-forming fungi.</title>
        <authorList>
            <person name="Floudas D."/>
            <person name="Bentzer J."/>
            <person name="Ahren D."/>
            <person name="Johansson T."/>
            <person name="Persson P."/>
            <person name="Tunlid A."/>
        </authorList>
    </citation>
    <scope>NUCLEOTIDE SEQUENCE [LARGE SCALE GENOMIC DNA]</scope>
    <source>
        <strain evidence="1 2">CBS 101986</strain>
    </source>
</reference>
<evidence type="ECO:0000313" key="2">
    <source>
        <dbReference type="Proteomes" id="UP000567179"/>
    </source>
</evidence>
<dbReference type="AlphaFoldDB" id="A0A8H5AQG8"/>
<protein>
    <submittedName>
        <fullName evidence="1">Uncharacterized protein</fullName>
    </submittedName>
</protein>
<name>A0A8H5AQG8_9AGAR</name>
<sequence>MPDDAGPSSIVSPGETSYEIVDDDCIRKIVQEHAPSIPLNTPLLDVDSRPKNKKTYTPLYSAGFFMDGLWFRDVYLPRLNLDRREKVLWMLRRDPEVHKLLHPTTRVIYYHDRAGCAFVGLCSNSPRFSREPWFSRRDEVLDAVCNVMQFTETEKAQAKRAFQWHMYDPLCYDMIPKEFIVGN</sequence>
<proteinExistence type="predicted"/>
<dbReference type="Proteomes" id="UP000567179">
    <property type="component" value="Unassembled WGS sequence"/>
</dbReference>
<accession>A0A8H5AQG8</accession>